<dbReference type="EMBL" id="CM029042">
    <property type="protein sequence ID" value="KAG2617006.1"/>
    <property type="molecule type" value="Genomic_DNA"/>
</dbReference>
<accession>A0A8T0U7I1</accession>
<gene>
    <name evidence="1" type="ORF">PVAP13_3NG177961</name>
</gene>
<reference evidence="1" key="1">
    <citation type="submission" date="2020-05" db="EMBL/GenBank/DDBJ databases">
        <title>WGS assembly of Panicum virgatum.</title>
        <authorList>
            <person name="Lovell J.T."/>
            <person name="Jenkins J."/>
            <person name="Shu S."/>
            <person name="Juenger T.E."/>
            <person name="Schmutz J."/>
        </authorList>
    </citation>
    <scope>NUCLEOTIDE SEQUENCE</scope>
    <source>
        <strain evidence="1">AP13</strain>
    </source>
</reference>
<protein>
    <submittedName>
        <fullName evidence="1">Uncharacterized protein</fullName>
    </submittedName>
</protein>
<comment type="caution">
    <text evidence="1">The sequence shown here is derived from an EMBL/GenBank/DDBJ whole genome shotgun (WGS) entry which is preliminary data.</text>
</comment>
<proteinExistence type="predicted"/>
<organism evidence="1 2">
    <name type="scientific">Panicum virgatum</name>
    <name type="common">Blackwell switchgrass</name>
    <dbReference type="NCBI Taxonomy" id="38727"/>
    <lineage>
        <taxon>Eukaryota</taxon>
        <taxon>Viridiplantae</taxon>
        <taxon>Streptophyta</taxon>
        <taxon>Embryophyta</taxon>
        <taxon>Tracheophyta</taxon>
        <taxon>Spermatophyta</taxon>
        <taxon>Magnoliopsida</taxon>
        <taxon>Liliopsida</taxon>
        <taxon>Poales</taxon>
        <taxon>Poaceae</taxon>
        <taxon>PACMAD clade</taxon>
        <taxon>Panicoideae</taxon>
        <taxon>Panicodae</taxon>
        <taxon>Paniceae</taxon>
        <taxon>Panicinae</taxon>
        <taxon>Panicum</taxon>
        <taxon>Panicum sect. Hiantes</taxon>
    </lineage>
</organism>
<sequence length="197" mass="21658">MSALFLPAGTVDALDRRRRAFLWSGQDTVHGSQCLVAWEKVCTSKLEGSSWASWVRQRVDVHTLDGDVHGAHWDAIRSLLPAYRQIAHVVVHNGGTTAFWEDKWTGNAPLCSTFLVLYSHVLHHGANVSAVAAAGLDHFLAPRLSIQARSELDSIQHMLDSWEPDPGVDVRRCALEGAGHRLITSKIYKLATSSTDA</sequence>
<dbReference type="Proteomes" id="UP000823388">
    <property type="component" value="Chromosome 3N"/>
</dbReference>
<evidence type="ECO:0000313" key="1">
    <source>
        <dbReference type="EMBL" id="KAG2617006.1"/>
    </source>
</evidence>
<keyword evidence="2" id="KW-1185">Reference proteome</keyword>
<name>A0A8T0U7I1_PANVG</name>
<evidence type="ECO:0000313" key="2">
    <source>
        <dbReference type="Proteomes" id="UP000823388"/>
    </source>
</evidence>
<dbReference type="AlphaFoldDB" id="A0A8T0U7I1"/>